<dbReference type="EMBL" id="BSDY01000024">
    <property type="protein sequence ID" value="GLI57798.1"/>
    <property type="molecule type" value="Genomic_DNA"/>
</dbReference>
<dbReference type="Gene3D" id="2.160.20.110">
    <property type="match status" value="3"/>
</dbReference>
<evidence type="ECO:0000313" key="3">
    <source>
        <dbReference type="EMBL" id="GLI57798.1"/>
    </source>
</evidence>
<feature type="coiled-coil region" evidence="1">
    <location>
        <begin position="1057"/>
        <end position="1105"/>
    </location>
</feature>
<dbReference type="GO" id="GO:0008270">
    <property type="term" value="F:zinc ion binding"/>
    <property type="evidence" value="ECO:0007669"/>
    <property type="project" value="InterPro"/>
</dbReference>
<dbReference type="GO" id="GO:0004222">
    <property type="term" value="F:metalloendopeptidase activity"/>
    <property type="evidence" value="ECO:0007669"/>
    <property type="project" value="InterPro"/>
</dbReference>
<evidence type="ECO:0000256" key="1">
    <source>
        <dbReference type="SAM" id="Coils"/>
    </source>
</evidence>
<evidence type="ECO:0000313" key="4">
    <source>
        <dbReference type="Proteomes" id="UP001144471"/>
    </source>
</evidence>
<protein>
    <recommendedName>
        <fullName evidence="2">Peptidase M26 N-terminal domain-containing protein</fullName>
    </recommendedName>
</protein>
<dbReference type="Gene3D" id="2.180.10.10">
    <property type="entry name" value="RHS repeat-associated core"/>
    <property type="match status" value="2"/>
</dbReference>
<dbReference type="Pfam" id="PF05342">
    <property type="entry name" value="Peptidase_M26_N"/>
    <property type="match status" value="1"/>
</dbReference>
<reference evidence="3" key="1">
    <citation type="submission" date="2022-12" db="EMBL/GenBank/DDBJ databases">
        <title>Reference genome sequencing for broad-spectrum identification of bacterial and archaeal isolates by mass spectrometry.</title>
        <authorList>
            <person name="Sekiguchi Y."/>
            <person name="Tourlousse D.M."/>
        </authorList>
    </citation>
    <scope>NUCLEOTIDE SEQUENCE</scope>
    <source>
        <strain evidence="3">10succ1</strain>
    </source>
</reference>
<gene>
    <name evidence="3" type="ORF">PM10SUCC1_33120</name>
</gene>
<feature type="domain" description="Peptidase M26 N-terminal" evidence="2">
    <location>
        <begin position="1396"/>
        <end position="1497"/>
    </location>
</feature>
<dbReference type="GO" id="GO:0016020">
    <property type="term" value="C:membrane"/>
    <property type="evidence" value="ECO:0007669"/>
    <property type="project" value="InterPro"/>
</dbReference>
<keyword evidence="1" id="KW-0175">Coiled coil</keyword>
<sequence>MIYKTISSVEEFQAIEGNFCYKLLCDLDFSNVDNFTSIYFAPIVLDGQGHTIKNLTLSNSIFIVGEDSEVKNINFENINLIREDEASRMSLICNYATKIVYRNVNIRKSKIDLRINDESFSNLELTLGGLTTAAKKSFVIERSSIEIDFKVSSSSIRLLVVGGILGRTLYPDHSLTFTQTESSFKGVLDASLDNSGSLFIGFGGSVGSAHTLSTLTFKNSYSNMKHITSIQAKDTFYKGGFIGLTRRLGNINFTNCYVNLESSSNLDEYANPFVGQNDTLQENVHWSKCFWNKDLYPSSSLVSDELVGKTSTELMDPNTFLEAGWSKNIWLLRNGHYPEILLHLNTNIKRMRGRLTKISHRDVKGGLITAIYNRYDEKGRIEKIGLKKDDTSEEIKTVGYSYNNFGDPVLINYPKNPSNDYIKSVKYDYDYLGRKNRVADTGGRVYATNYIYNQEGQLIERKLNNQKVKETREYDFQGRLMNKEYSNIARDEKYFSEKLSYEAPYRIGYITATEFEGTMYNGGRRLESSYDYDYLGRITESRTSKALEDGLESYTPIETPEEFQKIEDDPGGNYKIVRDIDMSDFNFKTIRDKFTGILDGQGYTIKNLYILNDKQNTLEHTGGIFLEISGTVKTLKLKNIRVTGKHMVAPIGATLTGNGKLLDIHIKDLELQAGKSYAGIVGQSEDSSLIKRCQVDNLTHTDIIQDHSCGGVVSAIEGDSRVEDCKFSGKMTAGERGLIAGRISGNNPIKNCLGILTGGDARGLWRVIDGPSSPSNNSFYDSTLLPGTKNGVGKPTVELQTSKTYLDSGWDSFDWKLKDGEYPNLKVIDSITAYRYDENGNIQSVTCDENEKNYTYEEGNNRLKMMGERPIHLYDKFGAITSMDMEDGTSITFTRDSLTGRVLSAVRDEEGEGVRLEYDGLGKRISKQRIASRYLKPVDTEGYVTSDSSTTDSSAPYIIRDNNSKYKIGDNDTKYEVIHIYSNNYMVRNRATNKYWKVKGNEIFDIGEGTGDIFQGISNGKGSYTIEYSNKKLVYTRSGKLILEDINSDSESSKLILKDLKLVLDDTEATVKNIKLDSKSSEMEVNTLESTLKDVELALNDIEEEKFTDFYVKEVSKLKLGAGTTDFNFKYGSSMKYKIFIQNNSDNIIRDIRVRDTIGKINKEGVGIFTSIAFIATGAENVRGDISLDGEELIIDIPKKTTAEITVSGTVKSEGGDLTLVEGEAYKNEVLIFDRGLGSVLCNFTVGDLHDLELTINPIEIKFWYRDKIEYVISVKNNSITPATNIKVRDAIGKLNLKNIKVFSSIISSVTGAENVRNDISLDEEELIVDIPGKTTAEITILGTVKSENIDFALAEEGVFQNEISISTNSNYELGLETLHLTSVIDYILISNLKELEGISDNPDGVYKLVNSIDMTSFNTISDEFKGILNGDCKSLINLKVPLFKKINGATIENIMFQDVDIAHSIGDKYEYKGNNFGSISAESVGDIFINNIKLTGRMEVSLYDIYNNAYYSIGGLIGFSSEGEVKLNKIMLDMQIKCFCHDISVYTNGVSVGGLIGYAYSSGTTITECGIEQNILTGTYGNTRAQYAVYYIAGMLGRAYRPPHISNSYVKGNIEEEIHNAGNIRHLYMAGAVTKIDIDEPLYINDCFFNTELINENYHDNNPQLGTIAQYIDPDKVSSVWWNVTKKPGRADKNDSYRVGACDDSEIVDANNYKDWDKDTWIIEDGKLPQLKHFSK</sequence>
<dbReference type="RefSeq" id="WP_281837473.1">
    <property type="nucleotide sequence ID" value="NZ_BSDY01000024.1"/>
</dbReference>
<dbReference type="InterPro" id="IPR047589">
    <property type="entry name" value="DUF11_rpt"/>
</dbReference>
<proteinExistence type="predicted"/>
<dbReference type="NCBIfam" id="TIGR01451">
    <property type="entry name" value="B_ant_repeat"/>
    <property type="match status" value="1"/>
</dbReference>
<dbReference type="InterPro" id="IPR008006">
    <property type="entry name" value="Peptidase_M26_N_dom"/>
</dbReference>
<accession>A0A9W6LPI3</accession>
<organism evidence="3 4">
    <name type="scientific">Propionigenium maris DSM 9537</name>
    <dbReference type="NCBI Taxonomy" id="1123000"/>
    <lineage>
        <taxon>Bacteria</taxon>
        <taxon>Fusobacteriati</taxon>
        <taxon>Fusobacteriota</taxon>
        <taxon>Fusobacteriia</taxon>
        <taxon>Fusobacteriales</taxon>
        <taxon>Fusobacteriaceae</taxon>
        <taxon>Propionigenium</taxon>
    </lineage>
</organism>
<evidence type="ECO:0000259" key="2">
    <source>
        <dbReference type="Pfam" id="PF05342"/>
    </source>
</evidence>
<name>A0A9W6LPI3_9FUSO</name>
<comment type="caution">
    <text evidence="3">The sequence shown here is derived from an EMBL/GenBank/DDBJ whole genome shotgun (WGS) entry which is preliminary data.</text>
</comment>
<keyword evidence="4" id="KW-1185">Reference proteome</keyword>
<dbReference type="Proteomes" id="UP001144471">
    <property type="component" value="Unassembled WGS sequence"/>
</dbReference>